<dbReference type="GO" id="GO:0006302">
    <property type="term" value="P:double-strand break repair"/>
    <property type="evidence" value="ECO:0007669"/>
    <property type="project" value="TreeGrafter"/>
</dbReference>
<sequence length="709" mass="78785">MSIEVISLLSSPEVGVASPPATKRSSPGLPPKPKLPARRLDYESPVQNEGSFFSRNALPAFSITGFEASDDIADDDSWFLPNTSNTSRHISVPIDGLATSSSPTRKRPRLATVDGNMTRKKSGPLPPTKKHVPTAGTSRLKPASEQLVISSLPRLNLKAAKPRLDEFDSDPFASSSPFVKEKENKRTSTEGALVLLDDDFDRFPTTSSPKNEYRPRKSPKRPVAWDPISSSAPLTTVTNVSKPANPARPLGRSYSEVIALDDSDDDVVPLEGSDDEFPDIINLRPTAAATGKLRPFAPTTRHVTSARPLPKPGNKSKPPPAPRKSAEEREKEKEKKAAAQEAEKKRKLAEKKRKLAEKEQARVQKALEKERADALADVNKIRTDKKISTPEMIVDLPTSLGHTIQLQAETLLKDLDVQFDSWSCTVENVVRWRRKMHCRYNEELSHWEPIPMEIQHEPYAMVIIPATQFVQLARGQDSVSLETHVLQMKAQFPTQTIIYMIEGLTPWLRKNRNFRNRQFATAVRSNPDEETGAMPPPSTQVRRRNNATTQEYVDEDIIEDALLELQVLHRVLIHHTAAAVETAQWIAVFTQHISTVPYRRQREEANDASAGFCMDSGQVRTGDSARDIYVRMLQEISRITAPIAYGIAGEFETVSQLVRGLETGGPLSLEGIRKSANKDGAVSDRPVGQAISKRIHKIFTGRDELSTDV</sequence>
<dbReference type="Gene3D" id="1.10.150.670">
    <property type="entry name" value="Crossover junction endonuclease EME1, DNA-binding domain"/>
    <property type="match status" value="1"/>
</dbReference>
<feature type="region of interest" description="Disordered" evidence="14">
    <location>
        <begin position="9"/>
        <end position="39"/>
    </location>
</feature>
<feature type="domain" description="ERCC4" evidence="15">
    <location>
        <begin position="391"/>
        <end position="662"/>
    </location>
</feature>
<evidence type="ECO:0000256" key="9">
    <source>
        <dbReference type="ARBA" id="ARBA00022842"/>
    </source>
</evidence>
<keyword evidence="10" id="KW-0233">DNA recombination</keyword>
<evidence type="ECO:0000259" key="15">
    <source>
        <dbReference type="SMART" id="SM00891"/>
    </source>
</evidence>
<keyword evidence="13" id="KW-0469">Meiosis</keyword>
<dbReference type="PANTHER" id="PTHR21077:SF5">
    <property type="entry name" value="CROSSOVER JUNCTION ENDONUCLEASE MMS4"/>
    <property type="match status" value="1"/>
</dbReference>
<evidence type="ECO:0000256" key="10">
    <source>
        <dbReference type="ARBA" id="ARBA00023172"/>
    </source>
</evidence>
<feature type="region of interest" description="Disordered" evidence="14">
    <location>
        <begin position="89"/>
        <end position="145"/>
    </location>
</feature>
<keyword evidence="4" id="KW-0540">Nuclease</keyword>
<dbReference type="InterPro" id="IPR006166">
    <property type="entry name" value="ERCC4_domain"/>
</dbReference>
<accession>A0AAE0NT38</accession>
<name>A0AAE0NT38_9PEZI</name>
<keyword evidence="6" id="KW-0255">Endonuclease</keyword>
<feature type="compositionally biased region" description="Basic and acidic residues" evidence="14">
    <location>
        <begin position="324"/>
        <end position="344"/>
    </location>
</feature>
<evidence type="ECO:0000256" key="12">
    <source>
        <dbReference type="ARBA" id="ARBA00023242"/>
    </source>
</evidence>
<feature type="region of interest" description="Disordered" evidence="14">
    <location>
        <begin position="291"/>
        <end position="356"/>
    </location>
</feature>
<feature type="compositionally biased region" description="Basic and acidic residues" evidence="14">
    <location>
        <begin position="179"/>
        <end position="188"/>
    </location>
</feature>
<dbReference type="InterPro" id="IPR042530">
    <property type="entry name" value="EME1/EME2_C"/>
</dbReference>
<evidence type="ECO:0000256" key="3">
    <source>
        <dbReference type="ARBA" id="ARBA00005313"/>
    </source>
</evidence>
<keyword evidence="8" id="KW-0378">Hydrolase</keyword>
<keyword evidence="12" id="KW-0539">Nucleus</keyword>
<feature type="region of interest" description="Disordered" evidence="14">
    <location>
        <begin position="163"/>
        <end position="252"/>
    </location>
</feature>
<comment type="caution">
    <text evidence="16">The sequence shown here is derived from an EMBL/GenBank/DDBJ whole genome shotgun (WGS) entry which is preliminary data.</text>
</comment>
<evidence type="ECO:0000256" key="8">
    <source>
        <dbReference type="ARBA" id="ARBA00022801"/>
    </source>
</evidence>
<dbReference type="Proteomes" id="UP001285441">
    <property type="component" value="Unassembled WGS sequence"/>
</dbReference>
<feature type="compositionally biased region" description="Polar residues" evidence="14">
    <location>
        <begin position="228"/>
        <end position="242"/>
    </location>
</feature>
<dbReference type="FunFam" id="1.10.150.670:FF:000004">
    <property type="entry name" value="Crossover junction endonuclease EME1"/>
    <property type="match status" value="1"/>
</dbReference>
<feature type="region of interest" description="Disordered" evidence="14">
    <location>
        <begin position="524"/>
        <end position="545"/>
    </location>
</feature>
<proteinExistence type="inferred from homology"/>
<dbReference type="Pfam" id="PF02732">
    <property type="entry name" value="ERCC4"/>
    <property type="match status" value="1"/>
</dbReference>
<dbReference type="InterPro" id="IPR033310">
    <property type="entry name" value="Mms4/EME1/EME2"/>
</dbReference>
<dbReference type="GO" id="GO:0031573">
    <property type="term" value="P:mitotic intra-S DNA damage checkpoint signaling"/>
    <property type="evidence" value="ECO:0007669"/>
    <property type="project" value="TreeGrafter"/>
</dbReference>
<evidence type="ECO:0000256" key="11">
    <source>
        <dbReference type="ARBA" id="ARBA00023204"/>
    </source>
</evidence>
<comment type="similarity">
    <text evidence="3">Belongs to the EME1/MMS4 family.</text>
</comment>
<dbReference type="GO" id="GO:0000712">
    <property type="term" value="P:resolution of meiotic recombination intermediates"/>
    <property type="evidence" value="ECO:0007669"/>
    <property type="project" value="TreeGrafter"/>
</dbReference>
<organism evidence="16 17">
    <name type="scientific">Podospora didyma</name>
    <dbReference type="NCBI Taxonomy" id="330526"/>
    <lineage>
        <taxon>Eukaryota</taxon>
        <taxon>Fungi</taxon>
        <taxon>Dikarya</taxon>
        <taxon>Ascomycota</taxon>
        <taxon>Pezizomycotina</taxon>
        <taxon>Sordariomycetes</taxon>
        <taxon>Sordariomycetidae</taxon>
        <taxon>Sordariales</taxon>
        <taxon>Podosporaceae</taxon>
        <taxon>Podospora</taxon>
    </lineage>
</organism>
<dbReference type="AlphaFoldDB" id="A0AAE0NT38"/>
<evidence type="ECO:0000313" key="16">
    <source>
        <dbReference type="EMBL" id="KAK3387196.1"/>
    </source>
</evidence>
<dbReference type="SMART" id="SM00891">
    <property type="entry name" value="ERCC4"/>
    <property type="match status" value="1"/>
</dbReference>
<dbReference type="PANTHER" id="PTHR21077">
    <property type="entry name" value="EME1 PROTEIN"/>
    <property type="match status" value="1"/>
</dbReference>
<evidence type="ECO:0000256" key="1">
    <source>
        <dbReference type="ARBA" id="ARBA00001946"/>
    </source>
</evidence>
<dbReference type="GO" id="GO:0048476">
    <property type="term" value="C:Holliday junction resolvase complex"/>
    <property type="evidence" value="ECO:0007669"/>
    <property type="project" value="InterPro"/>
</dbReference>
<evidence type="ECO:0000256" key="14">
    <source>
        <dbReference type="SAM" id="MobiDB-lite"/>
    </source>
</evidence>
<evidence type="ECO:0000256" key="2">
    <source>
        <dbReference type="ARBA" id="ARBA00004123"/>
    </source>
</evidence>
<feature type="compositionally biased region" description="Basic residues" evidence="14">
    <location>
        <begin position="345"/>
        <end position="355"/>
    </location>
</feature>
<reference evidence="16" key="2">
    <citation type="submission" date="2023-06" db="EMBL/GenBank/DDBJ databases">
        <authorList>
            <consortium name="Lawrence Berkeley National Laboratory"/>
            <person name="Haridas S."/>
            <person name="Hensen N."/>
            <person name="Bonometti L."/>
            <person name="Westerberg I."/>
            <person name="Brannstrom I.O."/>
            <person name="Guillou S."/>
            <person name="Cros-Aarteil S."/>
            <person name="Calhoun S."/>
            <person name="Kuo A."/>
            <person name="Mondo S."/>
            <person name="Pangilinan J."/>
            <person name="Riley R."/>
            <person name="LaButti K."/>
            <person name="Andreopoulos B."/>
            <person name="Lipzen A."/>
            <person name="Chen C."/>
            <person name="Yanf M."/>
            <person name="Daum C."/>
            <person name="Ng V."/>
            <person name="Clum A."/>
            <person name="Steindorff A."/>
            <person name="Ohm R."/>
            <person name="Martin F."/>
            <person name="Silar P."/>
            <person name="Natvig D."/>
            <person name="Lalanne C."/>
            <person name="Gautier V."/>
            <person name="Ament-velasquez S.L."/>
            <person name="Kruys A."/>
            <person name="Hutchinson M.I."/>
            <person name="Powell A.J."/>
            <person name="Barry K."/>
            <person name="Miller A.N."/>
            <person name="Grigoriev I.V."/>
            <person name="Debuchy R."/>
            <person name="Gladieux P."/>
            <person name="Thoren M.H."/>
            <person name="Johannesson H."/>
        </authorList>
    </citation>
    <scope>NUCLEOTIDE SEQUENCE</scope>
    <source>
        <strain evidence="16">CBS 232.78</strain>
    </source>
</reference>
<dbReference type="Gene3D" id="3.40.50.10130">
    <property type="match status" value="1"/>
</dbReference>
<comment type="cofactor">
    <cofactor evidence="1">
        <name>Mg(2+)</name>
        <dbReference type="ChEBI" id="CHEBI:18420"/>
    </cofactor>
</comment>
<keyword evidence="11" id="KW-0234">DNA repair</keyword>
<keyword evidence="5" id="KW-0479">Metal-binding</keyword>
<keyword evidence="7" id="KW-0227">DNA damage</keyword>
<keyword evidence="9" id="KW-0460">Magnesium</keyword>
<evidence type="ECO:0000256" key="7">
    <source>
        <dbReference type="ARBA" id="ARBA00022763"/>
    </source>
</evidence>
<evidence type="ECO:0000256" key="4">
    <source>
        <dbReference type="ARBA" id="ARBA00022722"/>
    </source>
</evidence>
<gene>
    <name evidence="16" type="ORF">B0H63DRAFT_469464</name>
</gene>
<evidence type="ECO:0000256" key="13">
    <source>
        <dbReference type="ARBA" id="ARBA00023254"/>
    </source>
</evidence>
<dbReference type="CDD" id="cd20085">
    <property type="entry name" value="XPF_nuclease_Mms4"/>
    <property type="match status" value="1"/>
</dbReference>
<dbReference type="InterPro" id="IPR047521">
    <property type="entry name" value="XPF_nuclease_EME1_ascomycetes"/>
</dbReference>
<keyword evidence="17" id="KW-1185">Reference proteome</keyword>
<comment type="subcellular location">
    <subcellularLocation>
        <location evidence="2">Nucleus</location>
    </subcellularLocation>
</comment>
<dbReference type="GO" id="GO:0031297">
    <property type="term" value="P:replication fork processing"/>
    <property type="evidence" value="ECO:0007669"/>
    <property type="project" value="TreeGrafter"/>
</dbReference>
<dbReference type="GO" id="GO:0008821">
    <property type="term" value="F:crossover junction DNA endonuclease activity"/>
    <property type="evidence" value="ECO:0007669"/>
    <property type="project" value="TreeGrafter"/>
</dbReference>
<dbReference type="GO" id="GO:0003677">
    <property type="term" value="F:DNA binding"/>
    <property type="evidence" value="ECO:0007669"/>
    <property type="project" value="InterPro"/>
</dbReference>
<evidence type="ECO:0000313" key="17">
    <source>
        <dbReference type="Proteomes" id="UP001285441"/>
    </source>
</evidence>
<protein>
    <submittedName>
        <fullName evidence="16">ERCC4 domain-containing protein</fullName>
    </submittedName>
</protein>
<reference evidence="16" key="1">
    <citation type="journal article" date="2023" name="Mol. Phylogenet. Evol.">
        <title>Genome-scale phylogeny and comparative genomics of the fungal order Sordariales.</title>
        <authorList>
            <person name="Hensen N."/>
            <person name="Bonometti L."/>
            <person name="Westerberg I."/>
            <person name="Brannstrom I.O."/>
            <person name="Guillou S."/>
            <person name="Cros-Aarteil S."/>
            <person name="Calhoun S."/>
            <person name="Haridas S."/>
            <person name="Kuo A."/>
            <person name="Mondo S."/>
            <person name="Pangilinan J."/>
            <person name="Riley R."/>
            <person name="LaButti K."/>
            <person name="Andreopoulos B."/>
            <person name="Lipzen A."/>
            <person name="Chen C."/>
            <person name="Yan M."/>
            <person name="Daum C."/>
            <person name="Ng V."/>
            <person name="Clum A."/>
            <person name="Steindorff A."/>
            <person name="Ohm R.A."/>
            <person name="Martin F."/>
            <person name="Silar P."/>
            <person name="Natvig D.O."/>
            <person name="Lalanne C."/>
            <person name="Gautier V."/>
            <person name="Ament-Velasquez S.L."/>
            <person name="Kruys A."/>
            <person name="Hutchinson M.I."/>
            <person name="Powell A.J."/>
            <person name="Barry K."/>
            <person name="Miller A.N."/>
            <person name="Grigoriev I.V."/>
            <person name="Debuchy R."/>
            <person name="Gladieux P."/>
            <person name="Hiltunen Thoren M."/>
            <person name="Johannesson H."/>
        </authorList>
    </citation>
    <scope>NUCLEOTIDE SEQUENCE</scope>
    <source>
        <strain evidence="16">CBS 232.78</strain>
    </source>
</reference>
<dbReference type="GO" id="GO:0005634">
    <property type="term" value="C:nucleus"/>
    <property type="evidence" value="ECO:0007669"/>
    <property type="project" value="UniProtKB-SubCell"/>
</dbReference>
<dbReference type="GO" id="GO:0046872">
    <property type="term" value="F:metal ion binding"/>
    <property type="evidence" value="ECO:0007669"/>
    <property type="project" value="UniProtKB-KW"/>
</dbReference>
<feature type="compositionally biased region" description="Basic residues" evidence="14">
    <location>
        <begin position="118"/>
        <end position="132"/>
    </location>
</feature>
<evidence type="ECO:0000256" key="6">
    <source>
        <dbReference type="ARBA" id="ARBA00022759"/>
    </source>
</evidence>
<evidence type="ECO:0000256" key="5">
    <source>
        <dbReference type="ARBA" id="ARBA00022723"/>
    </source>
</evidence>
<dbReference type="EMBL" id="JAULSW010000003">
    <property type="protein sequence ID" value="KAK3387196.1"/>
    <property type="molecule type" value="Genomic_DNA"/>
</dbReference>